<dbReference type="InterPro" id="IPR001254">
    <property type="entry name" value="Trypsin_dom"/>
</dbReference>
<evidence type="ECO:0000256" key="1">
    <source>
        <dbReference type="SAM" id="MobiDB-lite"/>
    </source>
</evidence>
<feature type="region of interest" description="Disordered" evidence="1">
    <location>
        <begin position="1"/>
        <end position="36"/>
    </location>
</feature>
<reference evidence="3" key="1">
    <citation type="submission" date="2021-07" db="EMBL/GenBank/DDBJ databases">
        <authorList>
            <person name="Catto M.A."/>
            <person name="Jacobson A."/>
            <person name="Kennedy G."/>
            <person name="Labadie P."/>
            <person name="Hunt B.G."/>
            <person name="Srinivasan R."/>
        </authorList>
    </citation>
    <scope>NUCLEOTIDE SEQUENCE</scope>
    <source>
        <strain evidence="3">PL_HMW_Pooled</strain>
        <tissue evidence="3">Head</tissue>
    </source>
</reference>
<proteinExistence type="predicted"/>
<dbReference type="Proteomes" id="UP001219518">
    <property type="component" value="Unassembled WGS sequence"/>
</dbReference>
<keyword evidence="4" id="KW-1185">Reference proteome</keyword>
<sequence length="299" mass="31822">MRSTSEPISENAEDRLSSAVGRRGAESGSGRLRMNGGDVVDDENVYNFQVAIRPSRTQGGRQVELPVCSGVLIRGEQVNPTTSVLEDAYYVLTSATCALSGSTLDLFIGKNEVKATATPDVAALQSSTAIIHPEFLRTFTKADLAIIPIDATIGAAATATALLVSIDDTPSKYLASRVSMSGWGYPNDVFKAPAPRLRQISSRVVPNVVCKLAHLGKPITGEHLCTAGLINKGPCTGDSGAPLIVQSTVNFSRSLKVIGLATLTPNDGCSRGRPGIFTRLGSYLRWIQTVTNYDPERTR</sequence>
<dbReference type="Gene3D" id="2.40.10.10">
    <property type="entry name" value="Trypsin-like serine proteases"/>
    <property type="match status" value="1"/>
</dbReference>
<evidence type="ECO:0000313" key="4">
    <source>
        <dbReference type="Proteomes" id="UP001219518"/>
    </source>
</evidence>
<feature type="domain" description="Peptidase S1" evidence="2">
    <location>
        <begin position="34"/>
        <end position="292"/>
    </location>
</feature>
<dbReference type="GO" id="GO:0006508">
    <property type="term" value="P:proteolysis"/>
    <property type="evidence" value="ECO:0007669"/>
    <property type="project" value="InterPro"/>
</dbReference>
<dbReference type="AlphaFoldDB" id="A0AAE1HFK9"/>
<accession>A0AAE1HFK9</accession>
<dbReference type="InterPro" id="IPR051333">
    <property type="entry name" value="CLIP_Serine_Protease"/>
</dbReference>
<dbReference type="PANTHER" id="PTHR24260:SF136">
    <property type="entry name" value="GH08193P-RELATED"/>
    <property type="match status" value="1"/>
</dbReference>
<evidence type="ECO:0000259" key="2">
    <source>
        <dbReference type="PROSITE" id="PS50240"/>
    </source>
</evidence>
<name>A0AAE1HFK9_9NEOP</name>
<protein>
    <submittedName>
        <fullName evidence="3">Brachyurin</fullName>
    </submittedName>
</protein>
<organism evidence="3 4">
    <name type="scientific">Frankliniella fusca</name>
    <dbReference type="NCBI Taxonomy" id="407009"/>
    <lineage>
        <taxon>Eukaryota</taxon>
        <taxon>Metazoa</taxon>
        <taxon>Ecdysozoa</taxon>
        <taxon>Arthropoda</taxon>
        <taxon>Hexapoda</taxon>
        <taxon>Insecta</taxon>
        <taxon>Pterygota</taxon>
        <taxon>Neoptera</taxon>
        <taxon>Paraneoptera</taxon>
        <taxon>Thysanoptera</taxon>
        <taxon>Terebrantia</taxon>
        <taxon>Thripoidea</taxon>
        <taxon>Thripidae</taxon>
        <taxon>Frankliniella</taxon>
    </lineage>
</organism>
<evidence type="ECO:0000313" key="3">
    <source>
        <dbReference type="EMBL" id="KAK3919650.1"/>
    </source>
</evidence>
<dbReference type="InterPro" id="IPR043504">
    <property type="entry name" value="Peptidase_S1_PA_chymotrypsin"/>
</dbReference>
<comment type="caution">
    <text evidence="3">The sequence shown here is derived from an EMBL/GenBank/DDBJ whole genome shotgun (WGS) entry which is preliminary data.</text>
</comment>
<gene>
    <name evidence="3" type="ORF">KUF71_008777</name>
</gene>
<dbReference type="Pfam" id="PF00089">
    <property type="entry name" value="Trypsin"/>
    <property type="match status" value="1"/>
</dbReference>
<dbReference type="PANTHER" id="PTHR24260">
    <property type="match status" value="1"/>
</dbReference>
<dbReference type="InterPro" id="IPR009003">
    <property type="entry name" value="Peptidase_S1_PA"/>
</dbReference>
<dbReference type="PROSITE" id="PS50240">
    <property type="entry name" value="TRYPSIN_DOM"/>
    <property type="match status" value="1"/>
</dbReference>
<dbReference type="EMBL" id="JAHWGI010000980">
    <property type="protein sequence ID" value="KAK3919650.1"/>
    <property type="molecule type" value="Genomic_DNA"/>
</dbReference>
<dbReference type="GO" id="GO:0004252">
    <property type="term" value="F:serine-type endopeptidase activity"/>
    <property type="evidence" value="ECO:0007669"/>
    <property type="project" value="InterPro"/>
</dbReference>
<dbReference type="SUPFAM" id="SSF50494">
    <property type="entry name" value="Trypsin-like serine proteases"/>
    <property type="match status" value="1"/>
</dbReference>
<reference evidence="3" key="2">
    <citation type="journal article" date="2023" name="BMC Genomics">
        <title>Pest status, molecular evolution, and epigenetic factors derived from the genome assembly of Frankliniella fusca, a thysanopteran phytovirus vector.</title>
        <authorList>
            <person name="Catto M.A."/>
            <person name="Labadie P.E."/>
            <person name="Jacobson A.L."/>
            <person name="Kennedy G.G."/>
            <person name="Srinivasan R."/>
            <person name="Hunt B.G."/>
        </authorList>
    </citation>
    <scope>NUCLEOTIDE SEQUENCE</scope>
    <source>
        <strain evidence="3">PL_HMW_Pooled</strain>
    </source>
</reference>
<dbReference type="SMART" id="SM00020">
    <property type="entry name" value="Tryp_SPc"/>
    <property type="match status" value="1"/>
</dbReference>